<evidence type="ECO:0000313" key="1">
    <source>
        <dbReference type="EMBL" id="KAL0319653.1"/>
    </source>
</evidence>
<organism evidence="1">
    <name type="scientific">Sesamum radiatum</name>
    <name type="common">Black benniseed</name>
    <dbReference type="NCBI Taxonomy" id="300843"/>
    <lineage>
        <taxon>Eukaryota</taxon>
        <taxon>Viridiplantae</taxon>
        <taxon>Streptophyta</taxon>
        <taxon>Embryophyta</taxon>
        <taxon>Tracheophyta</taxon>
        <taxon>Spermatophyta</taxon>
        <taxon>Magnoliopsida</taxon>
        <taxon>eudicotyledons</taxon>
        <taxon>Gunneridae</taxon>
        <taxon>Pentapetalae</taxon>
        <taxon>asterids</taxon>
        <taxon>lamiids</taxon>
        <taxon>Lamiales</taxon>
        <taxon>Pedaliaceae</taxon>
        <taxon>Sesamum</taxon>
    </lineage>
</organism>
<proteinExistence type="predicted"/>
<accession>A0AAW2LKZ4</accession>
<reference evidence="1" key="2">
    <citation type="journal article" date="2024" name="Plant">
        <title>Genomic evolution and insights into agronomic trait innovations of Sesamum species.</title>
        <authorList>
            <person name="Miao H."/>
            <person name="Wang L."/>
            <person name="Qu L."/>
            <person name="Liu H."/>
            <person name="Sun Y."/>
            <person name="Le M."/>
            <person name="Wang Q."/>
            <person name="Wei S."/>
            <person name="Zheng Y."/>
            <person name="Lin W."/>
            <person name="Duan Y."/>
            <person name="Cao H."/>
            <person name="Xiong S."/>
            <person name="Wang X."/>
            <person name="Wei L."/>
            <person name="Li C."/>
            <person name="Ma Q."/>
            <person name="Ju M."/>
            <person name="Zhao R."/>
            <person name="Li G."/>
            <person name="Mu C."/>
            <person name="Tian Q."/>
            <person name="Mei H."/>
            <person name="Zhang T."/>
            <person name="Gao T."/>
            <person name="Zhang H."/>
        </authorList>
    </citation>
    <scope>NUCLEOTIDE SEQUENCE</scope>
    <source>
        <strain evidence="1">G02</strain>
    </source>
</reference>
<name>A0AAW2LKZ4_SESRA</name>
<dbReference type="EMBL" id="JACGWJ010000024">
    <property type="protein sequence ID" value="KAL0319653.1"/>
    <property type="molecule type" value="Genomic_DNA"/>
</dbReference>
<sequence length="60" mass="6450">MSAEAGGSSPPLRSYRDAMTGAAVRPPPPPILFDAASFRPMGMLTRDQGIEVLRFTSEEI</sequence>
<protein>
    <submittedName>
        <fullName evidence="1">Uncharacterized protein</fullName>
    </submittedName>
</protein>
<dbReference type="AlphaFoldDB" id="A0AAW2LKZ4"/>
<gene>
    <name evidence="1" type="ORF">Sradi_5226800</name>
</gene>
<comment type="caution">
    <text evidence="1">The sequence shown here is derived from an EMBL/GenBank/DDBJ whole genome shotgun (WGS) entry which is preliminary data.</text>
</comment>
<reference evidence="1" key="1">
    <citation type="submission" date="2020-06" db="EMBL/GenBank/DDBJ databases">
        <authorList>
            <person name="Li T."/>
            <person name="Hu X."/>
            <person name="Zhang T."/>
            <person name="Song X."/>
            <person name="Zhang H."/>
            <person name="Dai N."/>
            <person name="Sheng W."/>
            <person name="Hou X."/>
            <person name="Wei L."/>
        </authorList>
    </citation>
    <scope>NUCLEOTIDE SEQUENCE</scope>
    <source>
        <strain evidence="1">G02</strain>
        <tissue evidence="1">Leaf</tissue>
    </source>
</reference>